<dbReference type="Proteomes" id="UP001385951">
    <property type="component" value="Unassembled WGS sequence"/>
</dbReference>
<organism evidence="1 2">
    <name type="scientific">Cerrena zonata</name>
    <dbReference type="NCBI Taxonomy" id="2478898"/>
    <lineage>
        <taxon>Eukaryota</taxon>
        <taxon>Fungi</taxon>
        <taxon>Dikarya</taxon>
        <taxon>Basidiomycota</taxon>
        <taxon>Agaricomycotina</taxon>
        <taxon>Agaricomycetes</taxon>
        <taxon>Polyporales</taxon>
        <taxon>Cerrenaceae</taxon>
        <taxon>Cerrena</taxon>
    </lineage>
</organism>
<accession>A0AAW0FMH5</accession>
<dbReference type="AlphaFoldDB" id="A0AAW0FMH5"/>
<name>A0AAW0FMH5_9APHY</name>
<reference evidence="1 2" key="1">
    <citation type="submission" date="2022-09" db="EMBL/GenBank/DDBJ databases">
        <authorList>
            <person name="Palmer J.M."/>
        </authorList>
    </citation>
    <scope>NUCLEOTIDE SEQUENCE [LARGE SCALE GENOMIC DNA]</scope>
    <source>
        <strain evidence="1 2">DSM 7382</strain>
    </source>
</reference>
<keyword evidence="2" id="KW-1185">Reference proteome</keyword>
<dbReference type="EMBL" id="JASBNA010000035">
    <property type="protein sequence ID" value="KAK7682545.1"/>
    <property type="molecule type" value="Genomic_DNA"/>
</dbReference>
<proteinExistence type="predicted"/>
<protein>
    <submittedName>
        <fullName evidence="1">Uncharacterized protein</fullName>
    </submittedName>
</protein>
<gene>
    <name evidence="1" type="ORF">QCA50_014345</name>
</gene>
<comment type="caution">
    <text evidence="1">The sequence shown here is derived from an EMBL/GenBank/DDBJ whole genome shotgun (WGS) entry which is preliminary data.</text>
</comment>
<sequence>MPPSMFDQMMNSFAGPVASSGAIPQPFGTVGGSGLGSLVGGGMAMPAGDGSMSTFTEHEGYMNNWPNPNAPLEWEDWGSYMTNLTGMKYTNEHER</sequence>
<evidence type="ECO:0000313" key="2">
    <source>
        <dbReference type="Proteomes" id="UP001385951"/>
    </source>
</evidence>
<evidence type="ECO:0000313" key="1">
    <source>
        <dbReference type="EMBL" id="KAK7682545.1"/>
    </source>
</evidence>